<reference evidence="1 2" key="1">
    <citation type="submission" date="2015-01" db="EMBL/GenBank/DDBJ databases">
        <title>Genome of allotetraploid Gossypium barbadense reveals genomic plasticity and fiber elongation in cotton evolution.</title>
        <authorList>
            <person name="Chen X."/>
            <person name="Liu X."/>
            <person name="Zhao B."/>
            <person name="Zheng H."/>
            <person name="Hu Y."/>
            <person name="Lu G."/>
            <person name="Yang C."/>
            <person name="Chen J."/>
            <person name="Shan C."/>
            <person name="Zhang L."/>
            <person name="Zhou Y."/>
            <person name="Wang L."/>
            <person name="Guo W."/>
            <person name="Bai Y."/>
            <person name="Ruan J."/>
            <person name="Shangguan X."/>
            <person name="Mao Y."/>
            <person name="Jiang J."/>
            <person name="Zhu Y."/>
            <person name="Lei J."/>
            <person name="Kang H."/>
            <person name="Chen S."/>
            <person name="He X."/>
            <person name="Wang R."/>
            <person name="Wang Y."/>
            <person name="Chen J."/>
            <person name="Wang L."/>
            <person name="Yu S."/>
            <person name="Wang B."/>
            <person name="Wei J."/>
            <person name="Song S."/>
            <person name="Lu X."/>
            <person name="Gao Z."/>
            <person name="Gu W."/>
            <person name="Deng X."/>
            <person name="Ma D."/>
            <person name="Wang S."/>
            <person name="Liang W."/>
            <person name="Fang L."/>
            <person name="Cai C."/>
            <person name="Zhu X."/>
            <person name="Zhou B."/>
            <person name="Zhang Y."/>
            <person name="Chen Z."/>
            <person name="Xu S."/>
            <person name="Zhu R."/>
            <person name="Wang S."/>
            <person name="Zhang T."/>
            <person name="Zhao G."/>
        </authorList>
    </citation>
    <scope>NUCLEOTIDE SEQUENCE [LARGE SCALE GENOMIC DNA]</scope>
    <source>
        <strain evidence="2">cv. Xinhai21</strain>
        <tissue evidence="1">Leaf</tissue>
    </source>
</reference>
<accession>A0A2P5YAT2</accession>
<sequence>MAVSHGHVLTSFASPTPVCKGARLCCFISPEHGWWARACRTPVLNSQFQPRFLDRGVLHARVVLTNSPMAMSHSRGSLSHLVLGKNFSLFRTAVSHDRVSSRGVSTV</sequence>
<evidence type="ECO:0000313" key="2">
    <source>
        <dbReference type="Proteomes" id="UP000239757"/>
    </source>
</evidence>
<evidence type="ECO:0000313" key="1">
    <source>
        <dbReference type="EMBL" id="PPS12686.1"/>
    </source>
</evidence>
<dbReference type="Proteomes" id="UP000239757">
    <property type="component" value="Unassembled WGS sequence"/>
</dbReference>
<proteinExistence type="predicted"/>
<gene>
    <name evidence="1" type="ORF">GOBAR_AA07953</name>
</gene>
<dbReference type="EMBL" id="KZ663446">
    <property type="protein sequence ID" value="PPS12686.1"/>
    <property type="molecule type" value="Genomic_DNA"/>
</dbReference>
<dbReference type="AlphaFoldDB" id="A0A2P5YAT2"/>
<name>A0A2P5YAT2_GOSBA</name>
<organism evidence="1 2">
    <name type="scientific">Gossypium barbadense</name>
    <name type="common">Sea Island cotton</name>
    <name type="synonym">Hibiscus barbadensis</name>
    <dbReference type="NCBI Taxonomy" id="3634"/>
    <lineage>
        <taxon>Eukaryota</taxon>
        <taxon>Viridiplantae</taxon>
        <taxon>Streptophyta</taxon>
        <taxon>Embryophyta</taxon>
        <taxon>Tracheophyta</taxon>
        <taxon>Spermatophyta</taxon>
        <taxon>Magnoliopsida</taxon>
        <taxon>eudicotyledons</taxon>
        <taxon>Gunneridae</taxon>
        <taxon>Pentapetalae</taxon>
        <taxon>rosids</taxon>
        <taxon>malvids</taxon>
        <taxon>Malvales</taxon>
        <taxon>Malvaceae</taxon>
        <taxon>Malvoideae</taxon>
        <taxon>Gossypium</taxon>
    </lineage>
</organism>
<protein>
    <submittedName>
        <fullName evidence="1">Uncharacterized protein</fullName>
    </submittedName>
</protein>